<dbReference type="CDD" id="cd00143">
    <property type="entry name" value="PP2Cc"/>
    <property type="match status" value="1"/>
</dbReference>
<comment type="similarity">
    <text evidence="1">Belongs to the PP2C family.</text>
</comment>
<feature type="domain" description="PPM-type phosphatase" evidence="3">
    <location>
        <begin position="241"/>
        <end position="684"/>
    </location>
</feature>
<proteinExistence type="inferred from homology"/>
<evidence type="ECO:0000259" key="3">
    <source>
        <dbReference type="PROSITE" id="PS51746"/>
    </source>
</evidence>
<protein>
    <submittedName>
        <fullName evidence="5">Protein phosphatase 2C-like domain-containing protein 1</fullName>
    </submittedName>
</protein>
<gene>
    <name evidence="5" type="primary">PP2D1</name>
</gene>
<feature type="region of interest" description="Disordered" evidence="2">
    <location>
        <begin position="618"/>
        <end position="646"/>
    </location>
</feature>
<evidence type="ECO:0000313" key="5">
    <source>
        <dbReference type="RefSeq" id="XP_035887543.1"/>
    </source>
</evidence>
<evidence type="ECO:0000313" key="4">
    <source>
        <dbReference type="Proteomes" id="UP000504628"/>
    </source>
</evidence>
<dbReference type="PANTHER" id="PTHR13832">
    <property type="entry name" value="PROTEIN PHOSPHATASE 2C"/>
    <property type="match status" value="1"/>
</dbReference>
<dbReference type="PANTHER" id="PTHR13832:SF837">
    <property type="entry name" value="PROTEIN PHOSPHATASE 2C-LIKE DOMAIN-CONTAINING PROTEIN 1"/>
    <property type="match status" value="1"/>
</dbReference>
<dbReference type="FunCoup" id="A0A7E6E832">
    <property type="interactions" value="114"/>
</dbReference>
<dbReference type="KEGG" id="pdic:114501434"/>
<dbReference type="OrthoDB" id="343114at2759"/>
<dbReference type="CTD" id="151649"/>
<dbReference type="GeneID" id="114501434"/>
<evidence type="ECO:0000256" key="1">
    <source>
        <dbReference type="ARBA" id="ARBA00006702"/>
    </source>
</evidence>
<dbReference type="InterPro" id="IPR036457">
    <property type="entry name" value="PPM-type-like_dom_sf"/>
</dbReference>
<reference evidence="5" key="1">
    <citation type="submission" date="2025-08" db="UniProtKB">
        <authorList>
            <consortium name="RefSeq"/>
        </authorList>
    </citation>
    <scope>IDENTIFICATION</scope>
    <source>
        <tissue evidence="5">Muscle</tissue>
    </source>
</reference>
<dbReference type="Proteomes" id="UP000504628">
    <property type="component" value="Chromosome 7"/>
</dbReference>
<dbReference type="SMART" id="SM00332">
    <property type="entry name" value="PP2Cc"/>
    <property type="match status" value="1"/>
</dbReference>
<dbReference type="SUPFAM" id="SSF81606">
    <property type="entry name" value="PP2C-like"/>
    <property type="match status" value="1"/>
</dbReference>
<dbReference type="InParanoid" id="A0A7E6E832"/>
<feature type="region of interest" description="Disordered" evidence="2">
    <location>
        <begin position="1"/>
        <end position="24"/>
    </location>
</feature>
<dbReference type="PROSITE" id="PS51746">
    <property type="entry name" value="PPM_2"/>
    <property type="match status" value="1"/>
</dbReference>
<organism evidence="4 5">
    <name type="scientific">Phyllostomus discolor</name>
    <name type="common">pale spear-nosed bat</name>
    <dbReference type="NCBI Taxonomy" id="89673"/>
    <lineage>
        <taxon>Eukaryota</taxon>
        <taxon>Metazoa</taxon>
        <taxon>Chordata</taxon>
        <taxon>Craniata</taxon>
        <taxon>Vertebrata</taxon>
        <taxon>Euteleostomi</taxon>
        <taxon>Mammalia</taxon>
        <taxon>Eutheria</taxon>
        <taxon>Laurasiatheria</taxon>
        <taxon>Chiroptera</taxon>
        <taxon>Yangochiroptera</taxon>
        <taxon>Phyllostomidae</taxon>
        <taxon>Phyllostominae</taxon>
        <taxon>Phyllostomus</taxon>
    </lineage>
</organism>
<dbReference type="InterPro" id="IPR001932">
    <property type="entry name" value="PPM-type_phosphatase-like_dom"/>
</dbReference>
<sequence length="693" mass="78446">MAELSHDPSSKMAAPMPAGSSKMATRMHDLSSMAADALKRSVEKFSETGKIPKAHSYATEGVGLPGQLWTQLGRQKLLQNRPKVFWKSREWDEKTSTFDSDEEIPPLPKKLIIKKDTLTSDYEDHDEQTSDQGITCPCSICKRRIGLPELFLHKKQHAALATLGLPQKGDSKPAPSVIANQRQLAITKLLSSFTFTEKVLQNINNAVELLWKKQIPAYHNIDNIHNSSIYPQKICHLLIKGVAICDDRNATWKVDMNDKFTVVNNFGNKPNVCFFGLFDGHHGASAADLTSMELPVLLLHQLSRFDPSYQMTTEEQKLISSFHTVFREEYRAMEVLFSMKKRKEFRRELENIHKAFAKAFWRMDRLLRLGRKEVSRVQWSGCSAVACILECKIKSPYTKSQRGTTDRNGWPKRLPQIIYGELHVANTGNVQAVLCRNGHGFCLTKEHTMQNIDEKGRVLQNGAIISSNEPYGLLEGKIKTTRGLGFHGNPKLKKFIIPAPQTISVPIDDLCQFLILATNGLWEVLDNKQVTALAITMFQVFQETYHSIIPKKSSPTQVPLLIPINEPRISKSDSNIRVLFQRKSEECVSSKNSEERISDSKYSQYFTRDPRNAQILPEMTNRDPCSKEETDRHVDSVPKDSSEKEKISTNSFYEDAAEYISHELVNAALMAGSRDNITVMVILLSGSEYQFLK</sequence>
<dbReference type="Gene3D" id="3.60.40.10">
    <property type="entry name" value="PPM-type phosphatase domain"/>
    <property type="match status" value="1"/>
</dbReference>
<name>A0A7E6E832_9CHIR</name>
<dbReference type="AlphaFoldDB" id="A0A7E6E832"/>
<keyword evidence="4" id="KW-1185">Reference proteome</keyword>
<evidence type="ECO:0000256" key="2">
    <source>
        <dbReference type="SAM" id="MobiDB-lite"/>
    </source>
</evidence>
<dbReference type="InterPro" id="IPR015655">
    <property type="entry name" value="PP2C"/>
</dbReference>
<dbReference type="RefSeq" id="XP_035887543.1">
    <property type="nucleotide sequence ID" value="XM_036031650.1"/>
</dbReference>
<feature type="compositionally biased region" description="Basic and acidic residues" evidence="2">
    <location>
        <begin position="620"/>
        <end position="646"/>
    </location>
</feature>
<accession>A0A7E6E832</accession>
<dbReference type="Pfam" id="PF00481">
    <property type="entry name" value="PP2C"/>
    <property type="match status" value="1"/>
</dbReference>
<dbReference type="GO" id="GO:0004722">
    <property type="term" value="F:protein serine/threonine phosphatase activity"/>
    <property type="evidence" value="ECO:0007669"/>
    <property type="project" value="InterPro"/>
</dbReference>